<name>A0ABW4E507_9LACO</name>
<accession>A0ABW4E507</accession>
<evidence type="ECO:0000313" key="2">
    <source>
        <dbReference type="Proteomes" id="UP001597252"/>
    </source>
</evidence>
<gene>
    <name evidence="1" type="ORF">ACFQ5J_05420</name>
</gene>
<dbReference type="RefSeq" id="WP_125753723.1">
    <property type="nucleotide sequence ID" value="NZ_JBHTON010000014.1"/>
</dbReference>
<comment type="caution">
    <text evidence="1">The sequence shown here is derived from an EMBL/GenBank/DDBJ whole genome shotgun (WGS) entry which is preliminary data.</text>
</comment>
<reference evidence="2" key="1">
    <citation type="journal article" date="2019" name="Int. J. Syst. Evol. Microbiol.">
        <title>The Global Catalogue of Microorganisms (GCM) 10K type strain sequencing project: providing services to taxonomists for standard genome sequencing and annotation.</title>
        <authorList>
            <consortium name="The Broad Institute Genomics Platform"/>
            <consortium name="The Broad Institute Genome Sequencing Center for Infectious Disease"/>
            <person name="Wu L."/>
            <person name="Ma J."/>
        </authorList>
    </citation>
    <scope>NUCLEOTIDE SEQUENCE [LARGE SCALE GENOMIC DNA]</scope>
    <source>
        <strain evidence="2">CCM 8903</strain>
    </source>
</reference>
<evidence type="ECO:0008006" key="3">
    <source>
        <dbReference type="Google" id="ProtNLM"/>
    </source>
</evidence>
<dbReference type="Proteomes" id="UP001597252">
    <property type="component" value="Unassembled WGS sequence"/>
</dbReference>
<sequence length="168" mass="19576">MTISKEEAVQELMIAADNCITESDLREHFEHIIFGLTVDHPKVKLPREVGEELEDYQDEDIDLLDYLHDVIDSKELRATRVWMLGDREQLIGILADAYRYGWEARKEALYNVKVPLVQAQGGLWFLINASDKLDATYIQDLAKKFSMEEINTWGLQDCEREEVIHYDD</sequence>
<dbReference type="EMBL" id="JBHTON010000014">
    <property type="protein sequence ID" value="MFD1484664.1"/>
    <property type="molecule type" value="Genomic_DNA"/>
</dbReference>
<proteinExistence type="predicted"/>
<organism evidence="1 2">
    <name type="scientific">Lacticaseibacillus baoqingensis</name>
    <dbReference type="NCBI Taxonomy" id="2486013"/>
    <lineage>
        <taxon>Bacteria</taxon>
        <taxon>Bacillati</taxon>
        <taxon>Bacillota</taxon>
        <taxon>Bacilli</taxon>
        <taxon>Lactobacillales</taxon>
        <taxon>Lactobacillaceae</taxon>
        <taxon>Lacticaseibacillus</taxon>
    </lineage>
</organism>
<keyword evidence="2" id="KW-1185">Reference proteome</keyword>
<protein>
    <recommendedName>
        <fullName evidence="3">DUF1642 domain-containing protein</fullName>
    </recommendedName>
</protein>
<evidence type="ECO:0000313" key="1">
    <source>
        <dbReference type="EMBL" id="MFD1484664.1"/>
    </source>
</evidence>